<organism evidence="1 2">
    <name type="scientific">Diploptera punctata</name>
    <name type="common">Pacific beetle cockroach</name>
    <dbReference type="NCBI Taxonomy" id="6984"/>
    <lineage>
        <taxon>Eukaryota</taxon>
        <taxon>Metazoa</taxon>
        <taxon>Ecdysozoa</taxon>
        <taxon>Arthropoda</taxon>
        <taxon>Hexapoda</taxon>
        <taxon>Insecta</taxon>
        <taxon>Pterygota</taxon>
        <taxon>Neoptera</taxon>
        <taxon>Polyneoptera</taxon>
        <taxon>Dictyoptera</taxon>
        <taxon>Blattodea</taxon>
        <taxon>Blaberoidea</taxon>
        <taxon>Blaberidae</taxon>
        <taxon>Diplopterinae</taxon>
        <taxon>Diploptera</taxon>
    </lineage>
</organism>
<evidence type="ECO:0000313" key="1">
    <source>
        <dbReference type="EMBL" id="KAJ9601637.1"/>
    </source>
</evidence>
<dbReference type="AlphaFoldDB" id="A0AAD8ANR1"/>
<evidence type="ECO:0000313" key="2">
    <source>
        <dbReference type="Proteomes" id="UP001233999"/>
    </source>
</evidence>
<gene>
    <name evidence="1" type="ORF">L9F63_000170</name>
</gene>
<dbReference type="Proteomes" id="UP001233999">
    <property type="component" value="Unassembled WGS sequence"/>
</dbReference>
<sequence>TCCQVISLFFFNVDFFPNIFLFVLLNWPFFFQFDVFLTHSIFLNQILFLLSMSVEITNLSTLDLLASSFYTKFSCQYHNCMFFLKFLSGTSASLQTQHPLIQACFNYRGTTRVNIPIFVLATTLLVSSAKARLKFNRILNPDLPVRSQ</sequence>
<comment type="caution">
    <text evidence="1">The sequence shown here is derived from an EMBL/GenBank/DDBJ whole genome shotgun (WGS) entry which is preliminary data.</text>
</comment>
<reference evidence="1" key="2">
    <citation type="submission" date="2023-05" db="EMBL/GenBank/DDBJ databases">
        <authorList>
            <person name="Fouks B."/>
        </authorList>
    </citation>
    <scope>NUCLEOTIDE SEQUENCE</scope>
    <source>
        <strain evidence="1">Stay&amp;Tobe</strain>
        <tissue evidence="1">Testes</tissue>
    </source>
</reference>
<dbReference type="EMBL" id="JASPKZ010000006">
    <property type="protein sequence ID" value="KAJ9601637.1"/>
    <property type="molecule type" value="Genomic_DNA"/>
</dbReference>
<reference evidence="1" key="1">
    <citation type="journal article" date="2023" name="IScience">
        <title>Live-bearing cockroach genome reveals convergent evolutionary mechanisms linked to viviparity in insects and beyond.</title>
        <authorList>
            <person name="Fouks B."/>
            <person name="Harrison M.C."/>
            <person name="Mikhailova A.A."/>
            <person name="Marchal E."/>
            <person name="English S."/>
            <person name="Carruthers M."/>
            <person name="Jennings E.C."/>
            <person name="Chiamaka E.L."/>
            <person name="Frigard R.A."/>
            <person name="Pippel M."/>
            <person name="Attardo G.M."/>
            <person name="Benoit J.B."/>
            <person name="Bornberg-Bauer E."/>
            <person name="Tobe S.S."/>
        </authorList>
    </citation>
    <scope>NUCLEOTIDE SEQUENCE</scope>
    <source>
        <strain evidence="1">Stay&amp;Tobe</strain>
    </source>
</reference>
<protein>
    <submittedName>
        <fullName evidence="1">Uncharacterized protein</fullName>
    </submittedName>
</protein>
<keyword evidence="2" id="KW-1185">Reference proteome</keyword>
<feature type="non-terminal residue" evidence="1">
    <location>
        <position position="1"/>
    </location>
</feature>
<feature type="non-terminal residue" evidence="1">
    <location>
        <position position="148"/>
    </location>
</feature>
<proteinExistence type="predicted"/>
<name>A0AAD8ANR1_DIPPU</name>
<accession>A0AAD8ANR1</accession>